<dbReference type="EMBL" id="CAWUPB010000994">
    <property type="protein sequence ID" value="CAK7336317.1"/>
    <property type="molecule type" value="Genomic_DNA"/>
</dbReference>
<dbReference type="AlphaFoldDB" id="A0AAV1RL78"/>
<reference evidence="1 2" key="1">
    <citation type="submission" date="2024-01" db="EMBL/GenBank/DDBJ databases">
        <authorList>
            <person name="Waweru B."/>
        </authorList>
    </citation>
    <scope>NUCLEOTIDE SEQUENCE [LARGE SCALE GENOMIC DNA]</scope>
</reference>
<proteinExistence type="predicted"/>
<keyword evidence="2" id="KW-1185">Reference proteome</keyword>
<comment type="caution">
    <text evidence="1">The sequence shown here is derived from an EMBL/GenBank/DDBJ whole genome shotgun (WGS) entry which is preliminary data.</text>
</comment>
<evidence type="ECO:0000313" key="1">
    <source>
        <dbReference type="EMBL" id="CAK7336317.1"/>
    </source>
</evidence>
<name>A0AAV1RL78_9ROSI</name>
<sequence>MDKGYGDESHKTFRFVPYVPSFRLLATEFLDLVAIDVESVVTNLITWDLDNETQQESNVHMRRKRKVEHSECLPSLFSFGMGGVGKTIGLASVLRCRLLESSFSVVGDEQNLHLVEEMQATCFDNQDEE</sequence>
<gene>
    <name evidence="1" type="ORF">DCAF_LOCUS11325</name>
</gene>
<dbReference type="Proteomes" id="UP001314170">
    <property type="component" value="Unassembled WGS sequence"/>
</dbReference>
<accession>A0AAV1RL78</accession>
<protein>
    <submittedName>
        <fullName evidence="1">Uncharacterized protein</fullName>
    </submittedName>
</protein>
<evidence type="ECO:0000313" key="2">
    <source>
        <dbReference type="Proteomes" id="UP001314170"/>
    </source>
</evidence>
<organism evidence="1 2">
    <name type="scientific">Dovyalis caffra</name>
    <dbReference type="NCBI Taxonomy" id="77055"/>
    <lineage>
        <taxon>Eukaryota</taxon>
        <taxon>Viridiplantae</taxon>
        <taxon>Streptophyta</taxon>
        <taxon>Embryophyta</taxon>
        <taxon>Tracheophyta</taxon>
        <taxon>Spermatophyta</taxon>
        <taxon>Magnoliopsida</taxon>
        <taxon>eudicotyledons</taxon>
        <taxon>Gunneridae</taxon>
        <taxon>Pentapetalae</taxon>
        <taxon>rosids</taxon>
        <taxon>fabids</taxon>
        <taxon>Malpighiales</taxon>
        <taxon>Salicaceae</taxon>
        <taxon>Flacourtieae</taxon>
        <taxon>Dovyalis</taxon>
    </lineage>
</organism>